<dbReference type="SUPFAM" id="SSF75005">
    <property type="entry name" value="Arabinanase/levansucrase/invertase"/>
    <property type="match status" value="1"/>
</dbReference>
<accession>A0A832YXU8</accession>
<dbReference type="GO" id="GO:0016757">
    <property type="term" value="F:glycosyltransferase activity"/>
    <property type="evidence" value="ECO:0007669"/>
    <property type="project" value="UniProtKB-KW"/>
</dbReference>
<dbReference type="InterPro" id="IPR023296">
    <property type="entry name" value="Glyco_hydro_beta-prop_sf"/>
</dbReference>
<dbReference type="Proteomes" id="UP000605805">
    <property type="component" value="Unassembled WGS sequence"/>
</dbReference>
<dbReference type="PANTHER" id="PTHR34106:SF5">
    <property type="entry name" value="GLYCOSIDASE"/>
    <property type="match status" value="1"/>
</dbReference>
<evidence type="ECO:0000313" key="3">
    <source>
        <dbReference type="EMBL" id="HIP57168.1"/>
    </source>
</evidence>
<keyword evidence="1" id="KW-0328">Glycosyltransferase</keyword>
<dbReference type="PANTHER" id="PTHR34106">
    <property type="entry name" value="GLYCOSIDASE"/>
    <property type="match status" value="1"/>
</dbReference>
<sequence length="316" mass="36395">MEHLHDVLRQRVAKAMSVLRGVRRPCNEDVFKRIAYIFPEDLKVVNYGRRPVAVFNPGAVIVGRELWVFPRLVFDYYGYVSSVGFFRLDIEKLLQGEIERPIETRVVLWPRELWEFRGCEDPRASIHGSEILILYTGLGYRPEDVEKRRFVTTWVQGLAVLNHGMELVKRGFFRVRVGGKRVGMRIKDSAFIEIRGSEASMLCRPSVNGIEICWRCRANLDGMEIDIDSMEPVMVYEEWELKVGWSTNTVRISSSECLVGWHGVLREDYSYRNGLAVVDRDGRVLALSNYLLSPRGVVEEYGDRPLVVFGNGLVLY</sequence>
<protein>
    <submittedName>
        <fullName evidence="3">Glycosidase</fullName>
    </submittedName>
</protein>
<keyword evidence="3" id="KW-0326">Glycosidase</keyword>
<dbReference type="InterPro" id="IPR007184">
    <property type="entry name" value="Mannoside_phosphorylase"/>
</dbReference>
<keyword evidence="3" id="KW-0378">Hydrolase</keyword>
<gene>
    <name evidence="3" type="ORF">EYH02_03750</name>
</gene>
<reference evidence="3" key="1">
    <citation type="journal article" date="2020" name="ISME J.">
        <title>Gammaproteobacteria mediating utilization of methyl-, sulfur- and petroleum organic compounds in deep ocean hydrothermal plumes.</title>
        <authorList>
            <person name="Zhou Z."/>
            <person name="Liu Y."/>
            <person name="Pan J."/>
            <person name="Cron B.R."/>
            <person name="Toner B.M."/>
            <person name="Anantharaman K."/>
            <person name="Breier J.A."/>
            <person name="Dick G.J."/>
            <person name="Li M."/>
        </authorList>
    </citation>
    <scope>NUCLEOTIDE SEQUENCE</scope>
    <source>
        <strain evidence="3">SZUA-1435</strain>
    </source>
</reference>
<evidence type="ECO:0000313" key="4">
    <source>
        <dbReference type="Proteomes" id="UP000605805"/>
    </source>
</evidence>
<name>A0A832YXU8_9CREN</name>
<evidence type="ECO:0000256" key="2">
    <source>
        <dbReference type="ARBA" id="ARBA00022679"/>
    </source>
</evidence>
<comment type="caution">
    <text evidence="3">The sequence shown here is derived from an EMBL/GenBank/DDBJ whole genome shotgun (WGS) entry which is preliminary data.</text>
</comment>
<dbReference type="AlphaFoldDB" id="A0A832YXU8"/>
<dbReference type="EMBL" id="DQTV01000070">
    <property type="protein sequence ID" value="HIP57168.1"/>
    <property type="molecule type" value="Genomic_DNA"/>
</dbReference>
<evidence type="ECO:0000256" key="1">
    <source>
        <dbReference type="ARBA" id="ARBA00022676"/>
    </source>
</evidence>
<feature type="non-terminal residue" evidence="3">
    <location>
        <position position="316"/>
    </location>
</feature>
<proteinExistence type="predicted"/>
<dbReference type="GO" id="GO:0016798">
    <property type="term" value="F:hydrolase activity, acting on glycosyl bonds"/>
    <property type="evidence" value="ECO:0007669"/>
    <property type="project" value="UniProtKB-KW"/>
</dbReference>
<organism evidence="3 4">
    <name type="scientific">Ignisphaera aggregans</name>
    <dbReference type="NCBI Taxonomy" id="334771"/>
    <lineage>
        <taxon>Archaea</taxon>
        <taxon>Thermoproteota</taxon>
        <taxon>Thermoprotei</taxon>
        <taxon>Desulfurococcales</taxon>
        <taxon>Desulfurococcaceae</taxon>
        <taxon>Ignisphaera</taxon>
    </lineage>
</organism>
<dbReference type="Pfam" id="PF04041">
    <property type="entry name" value="Glyco_hydro_130"/>
    <property type="match status" value="1"/>
</dbReference>
<dbReference type="Gene3D" id="2.115.10.20">
    <property type="entry name" value="Glycosyl hydrolase domain, family 43"/>
    <property type="match status" value="1"/>
</dbReference>
<keyword evidence="2" id="KW-0808">Transferase</keyword>